<evidence type="ECO:0000313" key="3">
    <source>
        <dbReference type="Proteomes" id="UP001307849"/>
    </source>
</evidence>
<protein>
    <submittedName>
        <fullName evidence="2">Uncharacterized protein</fullName>
    </submittedName>
</protein>
<organism evidence="2 3">
    <name type="scientific">Arthrobotrys conoides</name>
    <dbReference type="NCBI Taxonomy" id="74498"/>
    <lineage>
        <taxon>Eukaryota</taxon>
        <taxon>Fungi</taxon>
        <taxon>Dikarya</taxon>
        <taxon>Ascomycota</taxon>
        <taxon>Pezizomycotina</taxon>
        <taxon>Orbiliomycetes</taxon>
        <taxon>Orbiliales</taxon>
        <taxon>Orbiliaceae</taxon>
        <taxon>Arthrobotrys</taxon>
    </lineage>
</organism>
<feature type="compositionally biased region" description="Polar residues" evidence="1">
    <location>
        <begin position="139"/>
        <end position="148"/>
    </location>
</feature>
<reference evidence="2 3" key="1">
    <citation type="submission" date="2019-10" db="EMBL/GenBank/DDBJ databases">
        <authorList>
            <person name="Palmer J.M."/>
        </authorList>
    </citation>
    <scope>NUCLEOTIDE SEQUENCE [LARGE SCALE GENOMIC DNA]</scope>
    <source>
        <strain evidence="2 3">TWF506</strain>
    </source>
</reference>
<accession>A0AAN8RMD7</accession>
<dbReference type="EMBL" id="JAVHJM010000005">
    <property type="protein sequence ID" value="KAK6513635.1"/>
    <property type="molecule type" value="Genomic_DNA"/>
</dbReference>
<evidence type="ECO:0000313" key="2">
    <source>
        <dbReference type="EMBL" id="KAK6513635.1"/>
    </source>
</evidence>
<comment type="caution">
    <text evidence="2">The sequence shown here is derived from an EMBL/GenBank/DDBJ whole genome shotgun (WGS) entry which is preliminary data.</text>
</comment>
<dbReference type="AlphaFoldDB" id="A0AAN8RMD7"/>
<name>A0AAN8RMD7_9PEZI</name>
<evidence type="ECO:0000256" key="1">
    <source>
        <dbReference type="SAM" id="MobiDB-lite"/>
    </source>
</evidence>
<feature type="region of interest" description="Disordered" evidence="1">
    <location>
        <begin position="1"/>
        <end position="76"/>
    </location>
</feature>
<proteinExistence type="predicted"/>
<feature type="compositionally biased region" description="Basic and acidic residues" evidence="1">
    <location>
        <begin position="55"/>
        <end position="68"/>
    </location>
</feature>
<feature type="region of interest" description="Disordered" evidence="1">
    <location>
        <begin position="114"/>
        <end position="159"/>
    </location>
</feature>
<sequence length="575" mass="63161">MSNDRNRGFSPSHLNAGAPPWGVDTEPEGGPSGRPGQTLAAPTPDLPTSIYPFPEENKDNLDPFDPRKYNNRRITNRPVFQSSLSTLVEESAPDDGPAAFSANTATPNIAMTPRVASASPSVPPRPTSGPFAQTPIGPTDSNSINRYNSGADPKYAQPNWSGPTGSLAIPFMGSTPGFKQNMPNFGQRGHDTNPSQQIPLPTVPLPVMPPRTPDSYLNEHLSKWPLPDQPFPAQPFGNQFGSSVGGRGGGPMNEASMDGALQNDISMNSPVTDGSTANSNMPNQYTVGGAFLSRQNTARSAEGGQGTSISVQDQEIKNELLGELRKNYALDPMSMIEKGFLPTLEENNFPEWAINIERYLKGEGLWPDWKHAEKYEGCSNPELHVRSGRGRYSCTRPECVRRDRIDAAGLLVMVMSCDKNNRSLVLRQTAVETAWLFLERAHVGGIREMSPDFRLLHPTGVMANAKAAPVDDHKISDFLMTAYKQWCFYLWLVDNHGSRAALPPSYVSENDFLGGVFSCFPDHPPYKPVKDFWLERIRGGGQEFIHAYGWVLGLERGEMETLRTCFGMHWLPGSK</sequence>
<gene>
    <name evidence="2" type="ORF">TWF506_008073</name>
</gene>
<dbReference type="Proteomes" id="UP001307849">
    <property type="component" value="Unassembled WGS sequence"/>
</dbReference>
<keyword evidence="3" id="KW-1185">Reference proteome</keyword>